<dbReference type="Proteomes" id="UP001210720">
    <property type="component" value="Unassembled WGS sequence"/>
</dbReference>
<feature type="domain" description="HTH asnC-type" evidence="4">
    <location>
        <begin position="10"/>
        <end position="71"/>
    </location>
</feature>
<dbReference type="InterPro" id="IPR000485">
    <property type="entry name" value="AsnC-type_HTH_dom"/>
</dbReference>
<keyword evidence="1" id="KW-0805">Transcription regulation</keyword>
<dbReference type="InterPro" id="IPR011991">
    <property type="entry name" value="ArsR-like_HTH"/>
</dbReference>
<dbReference type="CDD" id="cd00090">
    <property type="entry name" value="HTH_ARSR"/>
    <property type="match status" value="1"/>
</dbReference>
<dbReference type="InterPro" id="IPR019887">
    <property type="entry name" value="Tscrpt_reg_AsnC/Lrp_C"/>
</dbReference>
<accession>A0ABT4XMT8</accession>
<dbReference type="InterPro" id="IPR011008">
    <property type="entry name" value="Dimeric_a/b-barrel"/>
</dbReference>
<dbReference type="InterPro" id="IPR036388">
    <property type="entry name" value="WH-like_DNA-bd_sf"/>
</dbReference>
<evidence type="ECO:0000313" key="6">
    <source>
        <dbReference type="Proteomes" id="UP001210720"/>
    </source>
</evidence>
<evidence type="ECO:0000256" key="1">
    <source>
        <dbReference type="ARBA" id="ARBA00023015"/>
    </source>
</evidence>
<evidence type="ECO:0000313" key="5">
    <source>
        <dbReference type="EMBL" id="MDA7423193.1"/>
    </source>
</evidence>
<dbReference type="PROSITE" id="PS50956">
    <property type="entry name" value="HTH_ASNC_2"/>
    <property type="match status" value="1"/>
</dbReference>
<dbReference type="RefSeq" id="WP_271430559.1">
    <property type="nucleotide sequence ID" value="NZ_JAQIOY010000001.1"/>
</dbReference>
<proteinExistence type="predicted"/>
<keyword evidence="6" id="KW-1185">Reference proteome</keyword>
<reference evidence="5 6" key="1">
    <citation type="submission" date="2023-01" db="EMBL/GenBank/DDBJ databases">
        <title>Thalassococcus onchidii sp. nov., isolated from a marine invertebrate from the South China Sea.</title>
        <authorList>
            <person name="Xu S."/>
            <person name="Liu Z."/>
            <person name="Xu Y."/>
        </authorList>
    </citation>
    <scope>NUCLEOTIDE SEQUENCE [LARGE SCALE GENOMIC DNA]</scope>
    <source>
        <strain evidence="5 6">KCTC 32084</strain>
    </source>
</reference>
<dbReference type="PRINTS" id="PR00033">
    <property type="entry name" value="HTHASNC"/>
</dbReference>
<sequence>MNQRNLPVTLDEFDLAILRLLQQDCATPHRKLGEQVNLSTASVQRRIRKMEKDGVIAAQTVQINPKSVGLPLTIVVEVELQAETAGKIDKIKRSFQDAPEIQQCYYVTGEADFVLIVVVGDMSEYESLTQRLFFPNENIRKFRTFVSMDRTKVSMQLNI</sequence>
<dbReference type="Pfam" id="PF13404">
    <property type="entry name" value="HTH_AsnC-type"/>
    <property type="match status" value="1"/>
</dbReference>
<evidence type="ECO:0000256" key="3">
    <source>
        <dbReference type="ARBA" id="ARBA00023163"/>
    </source>
</evidence>
<dbReference type="SMART" id="SM00344">
    <property type="entry name" value="HTH_ASNC"/>
    <property type="match status" value="1"/>
</dbReference>
<organism evidence="5 6">
    <name type="scientific">Thalassococcus lentus</name>
    <dbReference type="NCBI Taxonomy" id="1210524"/>
    <lineage>
        <taxon>Bacteria</taxon>
        <taxon>Pseudomonadati</taxon>
        <taxon>Pseudomonadota</taxon>
        <taxon>Alphaproteobacteria</taxon>
        <taxon>Rhodobacterales</taxon>
        <taxon>Roseobacteraceae</taxon>
        <taxon>Thalassococcus</taxon>
    </lineage>
</organism>
<dbReference type="PANTHER" id="PTHR30154">
    <property type="entry name" value="LEUCINE-RESPONSIVE REGULATORY PROTEIN"/>
    <property type="match status" value="1"/>
</dbReference>
<name>A0ABT4XMT8_9RHOB</name>
<dbReference type="Gene3D" id="3.30.70.920">
    <property type="match status" value="1"/>
</dbReference>
<dbReference type="Gene3D" id="1.10.10.10">
    <property type="entry name" value="Winged helix-like DNA-binding domain superfamily/Winged helix DNA-binding domain"/>
    <property type="match status" value="1"/>
</dbReference>
<keyword evidence="2" id="KW-0238">DNA-binding</keyword>
<protein>
    <submittedName>
        <fullName evidence="5">Lrp/AsnC family transcriptional regulator</fullName>
    </submittedName>
</protein>
<dbReference type="PANTHER" id="PTHR30154:SF34">
    <property type="entry name" value="TRANSCRIPTIONAL REGULATOR AZLB"/>
    <property type="match status" value="1"/>
</dbReference>
<dbReference type="EMBL" id="JAQIOY010000001">
    <property type="protein sequence ID" value="MDA7423193.1"/>
    <property type="molecule type" value="Genomic_DNA"/>
</dbReference>
<dbReference type="InterPro" id="IPR036390">
    <property type="entry name" value="WH_DNA-bd_sf"/>
</dbReference>
<dbReference type="SUPFAM" id="SSF54909">
    <property type="entry name" value="Dimeric alpha+beta barrel"/>
    <property type="match status" value="1"/>
</dbReference>
<evidence type="ECO:0000259" key="4">
    <source>
        <dbReference type="PROSITE" id="PS50956"/>
    </source>
</evidence>
<dbReference type="Pfam" id="PF01037">
    <property type="entry name" value="AsnC_trans_reg"/>
    <property type="match status" value="1"/>
</dbReference>
<evidence type="ECO:0000256" key="2">
    <source>
        <dbReference type="ARBA" id="ARBA00023125"/>
    </source>
</evidence>
<dbReference type="InterPro" id="IPR019888">
    <property type="entry name" value="Tscrpt_reg_AsnC-like"/>
</dbReference>
<dbReference type="SUPFAM" id="SSF46785">
    <property type="entry name" value="Winged helix' DNA-binding domain"/>
    <property type="match status" value="1"/>
</dbReference>
<gene>
    <name evidence="5" type="ORF">PFY00_00515</name>
</gene>
<comment type="caution">
    <text evidence="5">The sequence shown here is derived from an EMBL/GenBank/DDBJ whole genome shotgun (WGS) entry which is preliminary data.</text>
</comment>
<keyword evidence="3" id="KW-0804">Transcription</keyword>